<dbReference type="EMBL" id="BAABKC010000047">
    <property type="protein sequence ID" value="GAA5058892.1"/>
    <property type="molecule type" value="Genomic_DNA"/>
</dbReference>
<feature type="region of interest" description="Disordered" evidence="1">
    <location>
        <begin position="169"/>
        <end position="259"/>
    </location>
</feature>
<comment type="caution">
    <text evidence="3">The sequence shown here is derived from an EMBL/GenBank/DDBJ whole genome shotgun (WGS) entry which is preliminary data.</text>
</comment>
<proteinExistence type="predicted"/>
<feature type="transmembrane region" description="Helical" evidence="2">
    <location>
        <begin position="144"/>
        <end position="167"/>
    </location>
</feature>
<feature type="compositionally biased region" description="Low complexity" evidence="1">
    <location>
        <begin position="101"/>
        <end position="112"/>
    </location>
</feature>
<feature type="compositionally biased region" description="Low complexity" evidence="1">
    <location>
        <begin position="200"/>
        <end position="220"/>
    </location>
</feature>
<evidence type="ECO:0000313" key="4">
    <source>
        <dbReference type="Proteomes" id="UP001500124"/>
    </source>
</evidence>
<reference evidence="4" key="1">
    <citation type="journal article" date="2019" name="Int. J. Syst. Evol. Microbiol.">
        <title>The Global Catalogue of Microorganisms (GCM) 10K type strain sequencing project: providing services to taxonomists for standard genome sequencing and annotation.</title>
        <authorList>
            <consortium name="The Broad Institute Genomics Platform"/>
            <consortium name="The Broad Institute Genome Sequencing Center for Infectious Disease"/>
            <person name="Wu L."/>
            <person name="Ma J."/>
        </authorList>
    </citation>
    <scope>NUCLEOTIDE SEQUENCE [LARGE SCALE GENOMIC DNA]</scope>
    <source>
        <strain evidence="4">JCM 18410</strain>
    </source>
</reference>
<feature type="compositionally biased region" description="Gly residues" evidence="1">
    <location>
        <begin position="304"/>
        <end position="346"/>
    </location>
</feature>
<evidence type="ECO:0008006" key="5">
    <source>
        <dbReference type="Google" id="ProtNLM"/>
    </source>
</evidence>
<keyword evidence="2" id="KW-1133">Transmembrane helix</keyword>
<evidence type="ECO:0000313" key="3">
    <source>
        <dbReference type="EMBL" id="GAA5058892.1"/>
    </source>
</evidence>
<feature type="region of interest" description="Disordered" evidence="1">
    <location>
        <begin position="70"/>
        <end position="142"/>
    </location>
</feature>
<keyword evidence="4" id="KW-1185">Reference proteome</keyword>
<dbReference type="Proteomes" id="UP001500124">
    <property type="component" value="Unassembled WGS sequence"/>
</dbReference>
<accession>A0ABP9KJQ3</accession>
<feature type="region of interest" description="Disordered" evidence="1">
    <location>
        <begin position="304"/>
        <end position="418"/>
    </location>
</feature>
<feature type="compositionally biased region" description="Low complexity" evidence="1">
    <location>
        <begin position="366"/>
        <end position="418"/>
    </location>
</feature>
<keyword evidence="2" id="KW-0472">Membrane</keyword>
<organism evidence="3 4">
    <name type="scientific">Streptomyces similanensis</name>
    <dbReference type="NCBI Taxonomy" id="1274988"/>
    <lineage>
        <taxon>Bacteria</taxon>
        <taxon>Bacillati</taxon>
        <taxon>Actinomycetota</taxon>
        <taxon>Actinomycetes</taxon>
        <taxon>Kitasatosporales</taxon>
        <taxon>Streptomycetaceae</taxon>
        <taxon>Streptomyces</taxon>
    </lineage>
</organism>
<gene>
    <name evidence="3" type="ORF">GCM10023336_34190</name>
</gene>
<evidence type="ECO:0000256" key="2">
    <source>
        <dbReference type="SAM" id="Phobius"/>
    </source>
</evidence>
<protein>
    <recommendedName>
        <fullName evidence="5">Extensin</fullName>
    </recommendedName>
</protein>
<feature type="compositionally biased region" description="Basic and acidic residues" evidence="1">
    <location>
        <begin position="244"/>
        <end position="259"/>
    </location>
</feature>
<dbReference type="RefSeq" id="WP_345669114.1">
    <property type="nucleotide sequence ID" value="NZ_BAABKC010000047.1"/>
</dbReference>
<sequence>MADEQYRWLDRDTAERLLRGEPLDTVEAAVRDQAERLARALTALAADPYAGASQPAAELPGEAAALAAFRKATADRTDARTSPYDAYRPEPRPTPDPTPAAGPVGAGPVDGAIGDPVVRIGGRARPRGRDRAGRRPRRGRPVHLVLSAALAAGAVGGVAAAATTGVLPTPFGDDDPAPAASVSAPPTPGRPAATLSNGTPSGAPDASPTGGATAGSSAGAPDEDTARGGAGTAGPDATPGAGGDRGDGSGGRRDPLALACRDLRDGKGLDAVRRHVLDGAAGGPSRVWAYCVGVLKAIEGRAQGRGTGQGADEGGDHAGQGAGKGRGNGRGGHGGGHGGDDGQGGDGEGHDPGGRPRRNLPRTDIATAPPLLRLLPKPTAATTPATEDPAPAPTDGTPGDGAPDDATASDGTPSDGSP</sequence>
<evidence type="ECO:0000256" key="1">
    <source>
        <dbReference type="SAM" id="MobiDB-lite"/>
    </source>
</evidence>
<keyword evidence="2" id="KW-0812">Transmembrane</keyword>
<name>A0ABP9KJQ3_9ACTN</name>